<evidence type="ECO:0000256" key="7">
    <source>
        <dbReference type="ARBA" id="ARBA00022490"/>
    </source>
</evidence>
<dbReference type="Proteomes" id="UP000694726">
    <property type="component" value="Unplaced"/>
</dbReference>
<comment type="catalytic activity">
    <reaction evidence="20">
        <text>[thioredoxin]-disulfide + L-methionine + H2O = L-methionine (R)-S-oxide + [thioredoxin]-dithiol</text>
        <dbReference type="Rhea" id="RHEA:21260"/>
        <dbReference type="Rhea" id="RHEA-COMP:10698"/>
        <dbReference type="Rhea" id="RHEA-COMP:10700"/>
        <dbReference type="ChEBI" id="CHEBI:15377"/>
        <dbReference type="ChEBI" id="CHEBI:29950"/>
        <dbReference type="ChEBI" id="CHEBI:50058"/>
        <dbReference type="ChEBI" id="CHEBI:57844"/>
        <dbReference type="ChEBI" id="CHEBI:58773"/>
        <dbReference type="EC" id="1.8.4.14"/>
    </reaction>
</comment>
<feature type="compositionally biased region" description="Gly residues" evidence="21">
    <location>
        <begin position="12"/>
        <end position="21"/>
    </location>
</feature>
<dbReference type="Ensembl" id="ENSSSCT00015037090.1">
    <property type="protein sequence ID" value="ENSSSCP00015014740.1"/>
    <property type="gene ID" value="ENSSSCG00015027850.1"/>
</dbReference>
<keyword evidence="7" id="KW-0963">Cytoplasm</keyword>
<dbReference type="PANTHER" id="PTHR46755:SF5">
    <property type="entry name" value="METHIONINE-R-SULFOXIDE REDUCTASE B1"/>
    <property type="match status" value="1"/>
</dbReference>
<evidence type="ECO:0000256" key="11">
    <source>
        <dbReference type="ARBA" id="ARBA00022859"/>
    </source>
</evidence>
<reference evidence="23" key="1">
    <citation type="submission" date="2025-08" db="UniProtKB">
        <authorList>
            <consortium name="Ensembl"/>
        </authorList>
    </citation>
    <scope>IDENTIFICATION</scope>
</reference>
<evidence type="ECO:0000313" key="24">
    <source>
        <dbReference type="Proteomes" id="UP000694726"/>
    </source>
</evidence>
<feature type="domain" description="MsrB" evidence="22">
    <location>
        <begin position="128"/>
        <end position="228"/>
    </location>
</feature>
<feature type="compositionally biased region" description="Low complexity" evidence="21">
    <location>
        <begin position="1"/>
        <end position="11"/>
    </location>
</feature>
<dbReference type="InterPro" id="IPR002579">
    <property type="entry name" value="Met_Sox_Rdtase_MsrB_dom"/>
</dbReference>
<evidence type="ECO:0000256" key="3">
    <source>
        <dbReference type="ARBA" id="ARBA00004245"/>
    </source>
</evidence>
<dbReference type="PANTHER" id="PTHR46755">
    <property type="entry name" value="METHIONINE-R-SULFOXIDE REDUCTASE B1"/>
    <property type="match status" value="1"/>
</dbReference>
<proteinExistence type="inferred from homology"/>
<evidence type="ECO:0000256" key="21">
    <source>
        <dbReference type="SAM" id="MobiDB-lite"/>
    </source>
</evidence>
<evidence type="ECO:0000256" key="12">
    <source>
        <dbReference type="ARBA" id="ARBA00022933"/>
    </source>
</evidence>
<evidence type="ECO:0000256" key="1">
    <source>
        <dbReference type="ARBA" id="ARBA00001947"/>
    </source>
</evidence>
<evidence type="ECO:0000256" key="10">
    <source>
        <dbReference type="ARBA" id="ARBA00022833"/>
    </source>
</evidence>
<accession>A0A8D0N940</accession>
<dbReference type="GO" id="GO:0033743">
    <property type="term" value="F:peptide-methionine (R)-S-oxide reductase activity"/>
    <property type="evidence" value="ECO:0007669"/>
    <property type="project" value="UniProtKB-EC"/>
</dbReference>
<evidence type="ECO:0000256" key="20">
    <source>
        <dbReference type="ARBA" id="ARBA00049261"/>
    </source>
</evidence>
<dbReference type="GO" id="GO:0033745">
    <property type="term" value="F:L-methionine-(R)-S-oxide reductase activity"/>
    <property type="evidence" value="ECO:0007669"/>
    <property type="project" value="UniProtKB-EC"/>
</dbReference>
<keyword evidence="11" id="KW-0391">Immunity</keyword>
<evidence type="ECO:0000256" key="2">
    <source>
        <dbReference type="ARBA" id="ARBA00004123"/>
    </source>
</evidence>
<evidence type="ECO:0000256" key="5">
    <source>
        <dbReference type="ARBA" id="ARBA00012498"/>
    </source>
</evidence>
<comment type="cofactor">
    <cofactor evidence="1">
        <name>Zn(2+)</name>
        <dbReference type="ChEBI" id="CHEBI:29105"/>
    </cofactor>
</comment>
<comment type="subcellular location">
    <subcellularLocation>
        <location evidence="3">Cytoplasm</location>
        <location evidence="3">Cytoskeleton</location>
    </subcellularLocation>
    <subcellularLocation>
        <location evidence="2">Nucleus</location>
    </subcellularLocation>
</comment>
<dbReference type="Pfam" id="PF01641">
    <property type="entry name" value="SelR"/>
    <property type="match status" value="1"/>
</dbReference>
<dbReference type="InterPro" id="IPR052150">
    <property type="entry name" value="MsrB_Met_sulfoxide_reductase"/>
</dbReference>
<evidence type="ECO:0000256" key="4">
    <source>
        <dbReference type="ARBA" id="ARBA00007174"/>
    </source>
</evidence>
<keyword evidence="8" id="KW-0399">Innate immunity</keyword>
<comment type="function">
    <text evidence="18">Methionine-sulfoxide reductase that specifically reduces methionine (R)-sulfoxide back to methionine. While in many cases, methionine oxidation is the result of random oxidation following oxidative stress, methionine oxidation is also a post-translational modification that takes place on specific residue. Acts as a regulator of actin assembly by reducing methionine (R)-sulfoxide mediated by MICALs (MICAL1, MICAL2 or MICAL3) on actin, thereby promoting filament repolymerization. Plays a role in innate immunity by reducing oxidized actin, leading to actin repolymerization in macrophages.</text>
</comment>
<keyword evidence="9" id="KW-0479">Metal-binding</keyword>
<dbReference type="EC" id="1.8.4.14" evidence="5"/>
<evidence type="ECO:0000256" key="18">
    <source>
        <dbReference type="ARBA" id="ARBA00046083"/>
    </source>
</evidence>
<keyword evidence="12" id="KW-0712">Selenocysteine</keyword>
<dbReference type="GO" id="GO:0005737">
    <property type="term" value="C:cytoplasm"/>
    <property type="evidence" value="ECO:0007669"/>
    <property type="project" value="UniProtKB-ARBA"/>
</dbReference>
<comment type="catalytic activity">
    <reaction evidence="19">
        <text>L-methionyl-[protein] + [thioredoxin]-disulfide + H2O = L-methionyl-(R)-S-oxide-[protein] + [thioredoxin]-dithiol</text>
        <dbReference type="Rhea" id="RHEA:24164"/>
        <dbReference type="Rhea" id="RHEA-COMP:10698"/>
        <dbReference type="Rhea" id="RHEA-COMP:10700"/>
        <dbReference type="Rhea" id="RHEA-COMP:12313"/>
        <dbReference type="Rhea" id="RHEA-COMP:12314"/>
        <dbReference type="ChEBI" id="CHEBI:15377"/>
        <dbReference type="ChEBI" id="CHEBI:16044"/>
        <dbReference type="ChEBI" id="CHEBI:29950"/>
        <dbReference type="ChEBI" id="CHEBI:45764"/>
        <dbReference type="ChEBI" id="CHEBI:50058"/>
        <dbReference type="EC" id="1.8.4.12"/>
    </reaction>
</comment>
<evidence type="ECO:0000256" key="6">
    <source>
        <dbReference type="ARBA" id="ARBA00012499"/>
    </source>
</evidence>
<comment type="similarity">
    <text evidence="4">Belongs to the MsrB Met sulfoxide reductase family.</text>
</comment>
<dbReference type="GO" id="GO:0005634">
    <property type="term" value="C:nucleus"/>
    <property type="evidence" value="ECO:0007669"/>
    <property type="project" value="UniProtKB-SubCell"/>
</dbReference>
<dbReference type="GO" id="GO:0046872">
    <property type="term" value="F:metal ion binding"/>
    <property type="evidence" value="ECO:0007669"/>
    <property type="project" value="UniProtKB-KW"/>
</dbReference>
<evidence type="ECO:0000313" key="23">
    <source>
        <dbReference type="Ensembl" id="ENSSSCP00015014740.1"/>
    </source>
</evidence>
<dbReference type="FunFam" id="2.170.150.20:FF:000008">
    <property type="entry name" value="methionine-R-sulfoxide reductase B1"/>
    <property type="match status" value="1"/>
</dbReference>
<evidence type="ECO:0000256" key="13">
    <source>
        <dbReference type="ARBA" id="ARBA00023002"/>
    </source>
</evidence>
<sequence>TQRSSAAPPGARGRGGRGGASGCYKGVVLSGGRGLRGRGSPSSEGGGACWRQEPEPSSGGGLVCEKGAGQREANPERVSHSSGCDWFPWGRGLEVPGPSCVPARLVLGRWGGRQAQDPAVELCPRFRRSFPVGAMSFCSFFGGEVFQNHFEPGVYVCAKCGYELFSSHSKYAHSSPWPAFTETIHADSVAKRPEHNRPGALKVSCGRCGNGLGHEFLNDGPKRGQSRF</sequence>
<protein>
    <recommendedName>
        <fullName evidence="16">Methionine-R-sulfoxide reductase B1</fullName>
        <ecNumber evidence="6">1.8.4.12</ecNumber>
        <ecNumber evidence="5">1.8.4.14</ecNumber>
    </recommendedName>
    <alternativeName>
        <fullName evidence="17">Selenoprotein X</fullName>
    </alternativeName>
</protein>
<keyword evidence="14" id="KW-0206">Cytoskeleton</keyword>
<dbReference type="GO" id="GO:0045087">
    <property type="term" value="P:innate immune response"/>
    <property type="evidence" value="ECO:0007669"/>
    <property type="project" value="UniProtKB-KW"/>
</dbReference>
<organism evidence="23 24">
    <name type="scientific">Sus scrofa</name>
    <name type="common">Pig</name>
    <dbReference type="NCBI Taxonomy" id="9823"/>
    <lineage>
        <taxon>Eukaryota</taxon>
        <taxon>Metazoa</taxon>
        <taxon>Chordata</taxon>
        <taxon>Craniata</taxon>
        <taxon>Vertebrata</taxon>
        <taxon>Euteleostomi</taxon>
        <taxon>Mammalia</taxon>
        <taxon>Eutheria</taxon>
        <taxon>Laurasiatheria</taxon>
        <taxon>Artiodactyla</taxon>
        <taxon>Suina</taxon>
        <taxon>Suidae</taxon>
        <taxon>Sus</taxon>
    </lineage>
</organism>
<dbReference type="PROSITE" id="PS51790">
    <property type="entry name" value="MSRB"/>
    <property type="match status" value="1"/>
</dbReference>
<feature type="region of interest" description="Disordered" evidence="21">
    <location>
        <begin position="1"/>
        <end position="80"/>
    </location>
</feature>
<dbReference type="AlphaFoldDB" id="A0A8D0N940"/>
<evidence type="ECO:0000256" key="15">
    <source>
        <dbReference type="ARBA" id="ARBA00023242"/>
    </source>
</evidence>
<keyword evidence="13" id="KW-0560">Oxidoreductase</keyword>
<evidence type="ECO:0000256" key="19">
    <source>
        <dbReference type="ARBA" id="ARBA00048488"/>
    </source>
</evidence>
<dbReference type="InterPro" id="IPR011057">
    <property type="entry name" value="Mss4-like_sf"/>
</dbReference>
<dbReference type="GO" id="GO:0005856">
    <property type="term" value="C:cytoskeleton"/>
    <property type="evidence" value="ECO:0007669"/>
    <property type="project" value="UniProtKB-SubCell"/>
</dbReference>
<evidence type="ECO:0000256" key="17">
    <source>
        <dbReference type="ARBA" id="ARBA00042752"/>
    </source>
</evidence>
<evidence type="ECO:0000259" key="22">
    <source>
        <dbReference type="PROSITE" id="PS51790"/>
    </source>
</evidence>
<dbReference type="SUPFAM" id="SSF51316">
    <property type="entry name" value="Mss4-like"/>
    <property type="match status" value="1"/>
</dbReference>
<keyword evidence="15" id="KW-0539">Nucleus</keyword>
<dbReference type="Gene3D" id="2.170.150.20">
    <property type="entry name" value="Peptide methionine sulfoxide reductase"/>
    <property type="match status" value="1"/>
</dbReference>
<evidence type="ECO:0000256" key="8">
    <source>
        <dbReference type="ARBA" id="ARBA00022588"/>
    </source>
</evidence>
<name>A0A8D0N940_PIG</name>
<evidence type="ECO:0000256" key="14">
    <source>
        <dbReference type="ARBA" id="ARBA00023212"/>
    </source>
</evidence>
<evidence type="ECO:0000256" key="16">
    <source>
        <dbReference type="ARBA" id="ARBA00040935"/>
    </source>
</evidence>
<keyword evidence="10" id="KW-0862">Zinc</keyword>
<dbReference type="EC" id="1.8.4.12" evidence="6"/>
<evidence type="ECO:0000256" key="9">
    <source>
        <dbReference type="ARBA" id="ARBA00022723"/>
    </source>
</evidence>